<evidence type="ECO:0000313" key="2">
    <source>
        <dbReference type="Proteomes" id="UP000721415"/>
    </source>
</evidence>
<proteinExistence type="predicted"/>
<organism evidence="1 2">
    <name type="scientific">Facklamia lactis</name>
    <dbReference type="NCBI Taxonomy" id="2749967"/>
    <lineage>
        <taxon>Bacteria</taxon>
        <taxon>Bacillati</taxon>
        <taxon>Bacillota</taxon>
        <taxon>Bacilli</taxon>
        <taxon>Lactobacillales</taxon>
        <taxon>Aerococcaceae</taxon>
        <taxon>Facklamia</taxon>
    </lineage>
</organism>
<dbReference type="EMBL" id="JACBXQ010000001">
    <property type="protein sequence ID" value="MBG9985397.1"/>
    <property type="molecule type" value="Genomic_DNA"/>
</dbReference>
<sequence length="133" mass="14951">MNKSKIPTLFDIESQALGAGRQVSYEDDLLLKILGISPENDENGEDPSEELTGEKLFISSAVPLNESDKIRIAKQFMRITGLSIKSLITIVDPTLVIGVRLISERFYYELSGQEILRNLRDQIEVPEIEEVSK</sequence>
<reference evidence="1 2" key="1">
    <citation type="submission" date="2020-07" db="EMBL/GenBank/DDBJ databases">
        <title>Facklamia lactis sp. nov., isolated from raw milk.</title>
        <authorList>
            <person name="Doll E.V."/>
            <person name="Huptas C."/>
            <person name="Staib L."/>
            <person name="Wenning M."/>
            <person name="Scherer S."/>
        </authorList>
    </citation>
    <scope>NUCLEOTIDE SEQUENCE [LARGE SCALE GENOMIC DNA]</scope>
    <source>
        <strain evidence="1 2">DSM 111018</strain>
    </source>
</reference>
<comment type="caution">
    <text evidence="1">The sequence shown here is derived from an EMBL/GenBank/DDBJ whole genome shotgun (WGS) entry which is preliminary data.</text>
</comment>
<name>A0ABS0LN55_9LACT</name>
<keyword evidence="2" id="KW-1185">Reference proteome</keyword>
<protein>
    <submittedName>
        <fullName evidence="1">Uncharacterized protein</fullName>
    </submittedName>
</protein>
<gene>
    <name evidence="1" type="ORF">HZY91_00645</name>
</gene>
<accession>A0ABS0LN55</accession>
<dbReference type="Proteomes" id="UP000721415">
    <property type="component" value="Unassembled WGS sequence"/>
</dbReference>
<dbReference type="RefSeq" id="WP_197113564.1">
    <property type="nucleotide sequence ID" value="NZ_JACBXQ010000001.1"/>
</dbReference>
<evidence type="ECO:0000313" key="1">
    <source>
        <dbReference type="EMBL" id="MBG9985397.1"/>
    </source>
</evidence>